<proteinExistence type="predicted"/>
<dbReference type="AlphaFoldDB" id="A0A497E4V3"/>
<gene>
    <name evidence="2" type="ORF">DRJ00_07640</name>
</gene>
<organism evidence="2 3">
    <name type="scientific">Aerophobetes bacterium</name>
    <dbReference type="NCBI Taxonomy" id="2030807"/>
    <lineage>
        <taxon>Bacteria</taxon>
        <taxon>Candidatus Aerophobota</taxon>
    </lineage>
</organism>
<evidence type="ECO:0000313" key="2">
    <source>
        <dbReference type="EMBL" id="RLE07711.1"/>
    </source>
</evidence>
<dbReference type="Proteomes" id="UP000279422">
    <property type="component" value="Unassembled WGS sequence"/>
</dbReference>
<dbReference type="InterPro" id="IPR007160">
    <property type="entry name" value="DUF362"/>
</dbReference>
<dbReference type="EMBL" id="QMPZ01000147">
    <property type="protein sequence ID" value="RLE07711.1"/>
    <property type="molecule type" value="Genomic_DNA"/>
</dbReference>
<comment type="caution">
    <text evidence="2">The sequence shown here is derived from an EMBL/GenBank/DDBJ whole genome shotgun (WGS) entry which is preliminary data.</text>
</comment>
<reference evidence="2 3" key="1">
    <citation type="submission" date="2018-06" db="EMBL/GenBank/DDBJ databases">
        <title>Extensive metabolic versatility and redundancy in microbially diverse, dynamic hydrothermal sediments.</title>
        <authorList>
            <person name="Dombrowski N."/>
            <person name="Teske A."/>
            <person name="Baker B.J."/>
        </authorList>
    </citation>
    <scope>NUCLEOTIDE SEQUENCE [LARGE SCALE GENOMIC DNA]</scope>
    <source>
        <strain evidence="2">B47_G16</strain>
    </source>
</reference>
<dbReference type="Pfam" id="PF04015">
    <property type="entry name" value="DUF362"/>
    <property type="match status" value="1"/>
</dbReference>
<evidence type="ECO:0000259" key="1">
    <source>
        <dbReference type="Pfam" id="PF04015"/>
    </source>
</evidence>
<evidence type="ECO:0000313" key="3">
    <source>
        <dbReference type="Proteomes" id="UP000279422"/>
    </source>
</evidence>
<protein>
    <submittedName>
        <fullName evidence="2">DUF362 domain-containing protein</fullName>
    </submittedName>
</protein>
<sequence length="260" mass="29568">MEKIASVKFISYEESIPSALEKIGAGKVLSEQSKIILKPNLTCNRRPPVTTPVDFVREVLRYCLEYSKADILIAEGSGGSDTWECYRNLGYLELARQYGIKLVDLNEEEVVSKRSSLFKKFDYIHFPKILEDGFLISLPVLKDHREAKVTISLKNMLGCFPNGKYKGEKFEGSWKVKMHRWLIDYSIHDICVCKLPDLAVVDASVGQRGGEIWGTPEKFDLILAGDPIEVDKKGAAILGKDWKKVKHIRWIDELVRKHLA</sequence>
<accession>A0A497E4V3</accession>
<feature type="domain" description="DUF362" evidence="1">
    <location>
        <begin position="35"/>
        <end position="235"/>
    </location>
</feature>
<name>A0A497E4V3_UNCAE</name>